<feature type="transmembrane region" description="Helical" evidence="5">
    <location>
        <begin position="324"/>
        <end position="344"/>
    </location>
</feature>
<keyword evidence="4 5" id="KW-0472">Membrane</keyword>
<feature type="transmembrane region" description="Helical" evidence="5">
    <location>
        <begin position="49"/>
        <end position="67"/>
    </location>
</feature>
<feature type="transmembrane region" description="Helical" evidence="5">
    <location>
        <begin position="169"/>
        <end position="190"/>
    </location>
</feature>
<feature type="transmembrane region" description="Helical" evidence="5">
    <location>
        <begin position="299"/>
        <end position="317"/>
    </location>
</feature>
<feature type="transmembrane region" description="Helical" evidence="5">
    <location>
        <begin position="350"/>
        <end position="374"/>
    </location>
</feature>
<keyword evidence="2 5" id="KW-0812">Transmembrane</keyword>
<feature type="transmembrane region" description="Helical" evidence="5">
    <location>
        <begin position="87"/>
        <end position="107"/>
    </location>
</feature>
<keyword evidence="7" id="KW-0496">Mitochondrion</keyword>
<feature type="domain" description="NADH:quinone oxidoreductase/Mrp antiporter transmembrane" evidence="6">
    <location>
        <begin position="135"/>
        <end position="448"/>
    </location>
</feature>
<name>A0A873WYG4_9EUKA</name>
<geneLocation type="mitochondrion" evidence="7"/>
<reference evidence="7" key="1">
    <citation type="journal article" date="2020" name="J. Eukaryot. Microbiol.">
        <title>High Sequence Divergence but Limited Architectural Rearrangements in Organelle Genomes of Cyanophora (Glaucophyta) Species.</title>
        <authorList>
            <person name="Russell S."/>
            <person name="Jackson C."/>
            <person name="Reyes-Prieto A."/>
        </authorList>
    </citation>
    <scope>NUCLEOTIDE SEQUENCE</scope>
    <source>
        <strain evidence="7">NIES-764</strain>
    </source>
</reference>
<evidence type="ECO:0000256" key="3">
    <source>
        <dbReference type="ARBA" id="ARBA00022989"/>
    </source>
</evidence>
<dbReference type="GO" id="GO:0042773">
    <property type="term" value="P:ATP synthesis coupled electron transport"/>
    <property type="evidence" value="ECO:0007669"/>
    <property type="project" value="InterPro"/>
</dbReference>
<gene>
    <name evidence="7" type="primary">nad2</name>
</gene>
<dbReference type="InterPro" id="IPR001750">
    <property type="entry name" value="ND/Mrp_TM"/>
</dbReference>
<feature type="transmembrane region" description="Helical" evidence="5">
    <location>
        <begin position="219"/>
        <end position="240"/>
    </location>
</feature>
<feature type="transmembrane region" description="Helical" evidence="5">
    <location>
        <begin position="275"/>
        <end position="293"/>
    </location>
</feature>
<comment type="subcellular location">
    <subcellularLocation>
        <location evidence="1">Membrane</location>
        <topology evidence="1">Multi-pass membrane protein</topology>
    </subcellularLocation>
</comment>
<dbReference type="HAMAP" id="MF_00445">
    <property type="entry name" value="NDH1_NuoN_1"/>
    <property type="match status" value="1"/>
</dbReference>
<feature type="transmembrane region" description="Helical" evidence="5">
    <location>
        <begin position="479"/>
        <end position="502"/>
    </location>
</feature>
<reference evidence="7" key="2">
    <citation type="submission" date="2020-08" db="EMBL/GenBank/DDBJ databases">
        <authorList>
            <person name="Russell S.R."/>
            <person name="Jackson C."/>
            <person name="Reyes-Prieto A."/>
        </authorList>
    </citation>
    <scope>NUCLEOTIDE SEQUENCE</scope>
    <source>
        <strain evidence="7">NIES-764</strain>
    </source>
</reference>
<feature type="transmembrane region" description="Helical" evidence="5">
    <location>
        <begin position="435"/>
        <end position="453"/>
    </location>
</feature>
<dbReference type="AlphaFoldDB" id="A0A873WYG4"/>
<dbReference type="RefSeq" id="YP_010041711.1">
    <property type="nucleotide sequence ID" value="NC_054208.1"/>
</dbReference>
<evidence type="ECO:0000256" key="4">
    <source>
        <dbReference type="ARBA" id="ARBA00023136"/>
    </source>
</evidence>
<feature type="transmembrane region" description="Helical" evidence="5">
    <location>
        <begin position="6"/>
        <end position="29"/>
    </location>
</feature>
<keyword evidence="3 5" id="KW-1133">Transmembrane helix</keyword>
<dbReference type="InterPro" id="IPR010096">
    <property type="entry name" value="NADH-Q_OxRdtase_suN/2"/>
</dbReference>
<accession>A0A873WYG4</accession>
<proteinExistence type="inferred from homology"/>
<dbReference type="PANTHER" id="PTHR22773">
    <property type="entry name" value="NADH DEHYDROGENASE"/>
    <property type="match status" value="1"/>
</dbReference>
<dbReference type="NCBIfam" id="TIGR01770">
    <property type="entry name" value="NDH_I_N"/>
    <property type="match status" value="1"/>
</dbReference>
<sequence length="511" mass="57957">MLPYNNFIYFIPEIYFLFGIIILLVFGIFWNKSSLINTTNQPIMIKNSIWLLCLTMAFYMVLLSKTIQLNNIFLFDKALQLNSYYTFAKIFLIIISGIVLLVSLNYIKNEKINQYEFAILIGFATIGALLLLNSFNLFASYLALELQTLSIYALIAIKRYSEKSLEASIKYLILSAFSSGILLFGISLMYGATGTLHFDKINTILSIYFFDFEKSNMIYSNYDIAIFLLSNILVTIGFLFKINAAPFHIWAPDVYEGSPTPITAYLSTASKVGSLFFLIKLIVIPFFPILFNIDINNNILVYASILSLFIGSFGALYQKKLKRLAAYSTIANVGYILIGLYLITFGSEGAYAATFYIIVYLLTSIGFFSIILSLRRQRGTDLLKYLADIKALNVINSILAFSLTIILFSMAGIPPLAGFFAKLHIFLAALAQEKYWLAVFGVVTSSISCFYYLRLIKTIYFEKITNFSFIITPTRENSIILGLIIILLIFFFLFPNVLLLHFTNIFDLIVE</sequence>
<protein>
    <submittedName>
        <fullName evidence="7">NADH dehydrogenase subunit 2</fullName>
    </submittedName>
</protein>
<evidence type="ECO:0000256" key="5">
    <source>
        <dbReference type="SAM" id="Phobius"/>
    </source>
</evidence>
<evidence type="ECO:0000259" key="6">
    <source>
        <dbReference type="Pfam" id="PF00361"/>
    </source>
</evidence>
<dbReference type="EMBL" id="MT919637">
    <property type="protein sequence ID" value="QPB15041.1"/>
    <property type="molecule type" value="Genomic_DNA"/>
</dbReference>
<dbReference type="GO" id="GO:0008137">
    <property type="term" value="F:NADH dehydrogenase (ubiquinone) activity"/>
    <property type="evidence" value="ECO:0007669"/>
    <property type="project" value="InterPro"/>
</dbReference>
<feature type="transmembrane region" description="Helical" evidence="5">
    <location>
        <begin position="114"/>
        <end position="132"/>
    </location>
</feature>
<dbReference type="GeneID" id="63648367"/>
<feature type="transmembrane region" description="Helical" evidence="5">
    <location>
        <begin position="394"/>
        <end position="415"/>
    </location>
</feature>
<dbReference type="GO" id="GO:0016020">
    <property type="term" value="C:membrane"/>
    <property type="evidence" value="ECO:0007669"/>
    <property type="project" value="UniProtKB-SubCell"/>
</dbReference>
<dbReference type="Pfam" id="PF00361">
    <property type="entry name" value="Proton_antipo_M"/>
    <property type="match status" value="1"/>
</dbReference>
<evidence type="ECO:0000256" key="2">
    <source>
        <dbReference type="ARBA" id="ARBA00022692"/>
    </source>
</evidence>
<evidence type="ECO:0000313" key="7">
    <source>
        <dbReference type="EMBL" id="QPB15041.1"/>
    </source>
</evidence>
<organism evidence="7">
    <name type="scientific">Cyanophora sudae</name>
    <dbReference type="NCBI Taxonomy" id="1522369"/>
    <lineage>
        <taxon>Eukaryota</taxon>
        <taxon>Glaucocystophyceae</taxon>
        <taxon>Cyanophorales</taxon>
        <taxon>Cyanophoraceae</taxon>
        <taxon>Cyanophora</taxon>
    </lineage>
</organism>
<evidence type="ECO:0000256" key="1">
    <source>
        <dbReference type="ARBA" id="ARBA00004141"/>
    </source>
</evidence>